<dbReference type="InterPro" id="IPR039426">
    <property type="entry name" value="TonB-dep_rcpt-like"/>
</dbReference>
<dbReference type="GeneID" id="78061973"/>
<feature type="chain" id="PRO_5043325162" description="TonB-dependent receptor plug domain-containing protein" evidence="2">
    <location>
        <begin position="21"/>
        <end position="166"/>
    </location>
</feature>
<dbReference type="SUPFAM" id="SSF56935">
    <property type="entry name" value="Porins"/>
    <property type="match status" value="2"/>
</dbReference>
<evidence type="ECO:0000256" key="2">
    <source>
        <dbReference type="SAM" id="SignalP"/>
    </source>
</evidence>
<evidence type="ECO:0000313" key="4">
    <source>
        <dbReference type="Proteomes" id="UP000030786"/>
    </source>
</evidence>
<name>A0AAU8RHE4_9FLAO</name>
<evidence type="ECO:0000256" key="1">
    <source>
        <dbReference type="PROSITE-ProRule" id="PRU01360"/>
    </source>
</evidence>
<dbReference type="GO" id="GO:0009279">
    <property type="term" value="C:cell outer membrane"/>
    <property type="evidence" value="ECO:0007669"/>
    <property type="project" value="UniProtKB-SubCell"/>
</dbReference>
<gene>
    <name evidence="3" type="ORF">M666_14645</name>
</gene>
<keyword evidence="1" id="KW-0813">Transport</keyword>
<dbReference type="Gene3D" id="2.170.130.10">
    <property type="entry name" value="TonB-dependent receptor, plug domain"/>
    <property type="match status" value="2"/>
</dbReference>
<dbReference type="EMBL" id="CP009976">
    <property type="protein sequence ID" value="AIZ42701.1"/>
    <property type="molecule type" value="Genomic_DNA"/>
</dbReference>
<reference evidence="3 4" key="1">
    <citation type="journal article" date="2014" name="Environ. Microbiol.">
        <title>Contrasting genomic patterns and infection strategies of two co-existing Bacteroidetes podovirus genera.</title>
        <authorList>
            <person name="Holmfeldt K."/>
            <person name="Howard-Varona C."/>
            <person name="Solonenko N."/>
            <person name="Sullivan M.B."/>
        </authorList>
    </citation>
    <scope>NUCLEOTIDE SEQUENCE [LARGE SCALE GENOMIC DNA]</scope>
    <source>
        <strain evidence="3 4">18</strain>
    </source>
</reference>
<evidence type="ECO:0000313" key="3">
    <source>
        <dbReference type="EMBL" id="AIZ42701.1"/>
    </source>
</evidence>
<dbReference type="KEGG" id="cbat:M666_14645"/>
<dbReference type="Proteomes" id="UP000030786">
    <property type="component" value="Chromosome"/>
</dbReference>
<keyword evidence="1" id="KW-0998">Cell outer membrane</keyword>
<keyword evidence="1" id="KW-0812">Transmembrane</keyword>
<dbReference type="RefSeq" id="WP_029446468.1">
    <property type="nucleotide sequence ID" value="NZ_CP009976.1"/>
</dbReference>
<protein>
    <recommendedName>
        <fullName evidence="5">TonB-dependent receptor plug domain-containing protein</fullName>
    </recommendedName>
</protein>
<keyword evidence="2" id="KW-0732">Signal</keyword>
<keyword evidence="1" id="KW-0472">Membrane</keyword>
<organism evidence="3 4">
    <name type="scientific">Cellulophaga baltica 18</name>
    <dbReference type="NCBI Taxonomy" id="1348584"/>
    <lineage>
        <taxon>Bacteria</taxon>
        <taxon>Pseudomonadati</taxon>
        <taxon>Bacteroidota</taxon>
        <taxon>Flavobacteriia</taxon>
        <taxon>Flavobacteriales</taxon>
        <taxon>Flavobacteriaceae</taxon>
        <taxon>Cellulophaga</taxon>
    </lineage>
</organism>
<dbReference type="InterPro" id="IPR037066">
    <property type="entry name" value="Plug_dom_sf"/>
</dbReference>
<sequence>MRKLILTACVLLCSISFVTAQEIKIEKKDDQPKEKLHVKVKEGAEPAIYVDGKKFEFSMDLIDNEMIASVAVVKGDKALKEYNAPNGVILITTHKKKEANQYKEGINFKNEEPVILINGKVATKEMLDKLSPDAIEKIEIFKDEKAIEKYGAPNGAIIVTTKKGKK</sequence>
<accession>A0AAU8RHE4</accession>
<comment type="subcellular location">
    <subcellularLocation>
        <location evidence="1">Cell outer membrane</location>
        <topology evidence="1">Multi-pass membrane protein</topology>
    </subcellularLocation>
</comment>
<keyword evidence="1" id="KW-1134">Transmembrane beta strand</keyword>
<evidence type="ECO:0008006" key="5">
    <source>
        <dbReference type="Google" id="ProtNLM"/>
    </source>
</evidence>
<proteinExistence type="inferred from homology"/>
<comment type="similarity">
    <text evidence="1">Belongs to the TonB-dependent receptor family.</text>
</comment>
<dbReference type="PROSITE" id="PS52016">
    <property type="entry name" value="TONB_DEPENDENT_REC_3"/>
    <property type="match status" value="1"/>
</dbReference>
<feature type="signal peptide" evidence="2">
    <location>
        <begin position="1"/>
        <end position="20"/>
    </location>
</feature>
<dbReference type="AlphaFoldDB" id="A0AAU8RHE4"/>